<dbReference type="SUPFAM" id="SSF52172">
    <property type="entry name" value="CheY-like"/>
    <property type="match status" value="1"/>
</dbReference>
<dbReference type="GO" id="GO:0032993">
    <property type="term" value="C:protein-DNA complex"/>
    <property type="evidence" value="ECO:0007669"/>
    <property type="project" value="TreeGrafter"/>
</dbReference>
<feature type="domain" description="Response regulatory" evidence="8">
    <location>
        <begin position="6"/>
        <end position="121"/>
    </location>
</feature>
<dbReference type="SMART" id="SM00862">
    <property type="entry name" value="Trans_reg_C"/>
    <property type="match status" value="1"/>
</dbReference>
<dbReference type="GO" id="GO:0000976">
    <property type="term" value="F:transcription cis-regulatory region binding"/>
    <property type="evidence" value="ECO:0007669"/>
    <property type="project" value="TreeGrafter"/>
</dbReference>
<keyword evidence="2" id="KW-0902">Two-component regulatory system</keyword>
<evidence type="ECO:0000256" key="6">
    <source>
        <dbReference type="PROSITE-ProRule" id="PRU00169"/>
    </source>
</evidence>
<proteinExistence type="predicted"/>
<organism evidence="10 11">
    <name type="scientific">Brevundimonas diminuta</name>
    <name type="common">Pseudomonas diminuta</name>
    <dbReference type="NCBI Taxonomy" id="293"/>
    <lineage>
        <taxon>Bacteria</taxon>
        <taxon>Pseudomonadati</taxon>
        <taxon>Pseudomonadota</taxon>
        <taxon>Alphaproteobacteria</taxon>
        <taxon>Caulobacterales</taxon>
        <taxon>Caulobacteraceae</taxon>
        <taxon>Brevundimonas</taxon>
    </lineage>
</organism>
<dbReference type="Gene3D" id="1.10.10.10">
    <property type="entry name" value="Winged helix-like DNA-binding domain superfamily/Winged helix DNA-binding domain"/>
    <property type="match status" value="1"/>
</dbReference>
<dbReference type="GO" id="GO:0000156">
    <property type="term" value="F:phosphorelay response regulator activity"/>
    <property type="evidence" value="ECO:0007669"/>
    <property type="project" value="TreeGrafter"/>
</dbReference>
<dbReference type="PANTHER" id="PTHR48111:SF22">
    <property type="entry name" value="REGULATOR OF RPOS"/>
    <property type="match status" value="1"/>
</dbReference>
<evidence type="ECO:0000256" key="5">
    <source>
        <dbReference type="ARBA" id="ARBA00023163"/>
    </source>
</evidence>
<keyword evidence="3" id="KW-0805">Transcription regulation</keyword>
<evidence type="ECO:0000256" key="7">
    <source>
        <dbReference type="PROSITE-ProRule" id="PRU01091"/>
    </source>
</evidence>
<evidence type="ECO:0000256" key="1">
    <source>
        <dbReference type="ARBA" id="ARBA00022553"/>
    </source>
</evidence>
<dbReference type="PROSITE" id="PS50110">
    <property type="entry name" value="RESPONSE_REGULATORY"/>
    <property type="match status" value="1"/>
</dbReference>
<dbReference type="Proteomes" id="UP000250358">
    <property type="component" value="Unassembled WGS sequence"/>
</dbReference>
<dbReference type="InterPro" id="IPR011006">
    <property type="entry name" value="CheY-like_superfamily"/>
</dbReference>
<dbReference type="Gene3D" id="3.40.50.2300">
    <property type="match status" value="1"/>
</dbReference>
<dbReference type="EMBL" id="UAQM01000001">
    <property type="protein sequence ID" value="SPU42443.1"/>
    <property type="molecule type" value="Genomic_DNA"/>
</dbReference>
<dbReference type="PANTHER" id="PTHR48111">
    <property type="entry name" value="REGULATOR OF RPOS"/>
    <property type="match status" value="1"/>
</dbReference>
<keyword evidence="4 7" id="KW-0238">DNA-binding</keyword>
<sequence>MAPALDILVVEDNAALARNIADYLEPLGHRLDFAEDGRSGLALALSRPFHVVILDVALPLMDGLAVCQALREKADRHVPVLMLTARDTLEDKLDGFRCGADDYLTKPFALAELTARCLALSQRYRLGVNHVLQIGPLEIDRQSGVVRRAGETLRMTAATYRILRLVAEAHPRTLPRFELSRGVWGEDPPDSDSLRSHIHLLRQVLDKPFAWPMLETVHGIGFRLRVEP</sequence>
<evidence type="ECO:0000259" key="8">
    <source>
        <dbReference type="PROSITE" id="PS50110"/>
    </source>
</evidence>
<dbReference type="RefSeq" id="WP_128114973.1">
    <property type="nucleotide sequence ID" value="NZ_UAQM01000001.1"/>
</dbReference>
<dbReference type="InterPro" id="IPR001789">
    <property type="entry name" value="Sig_transdc_resp-reg_receiver"/>
</dbReference>
<dbReference type="Pfam" id="PF00072">
    <property type="entry name" value="Response_reg"/>
    <property type="match status" value="1"/>
</dbReference>
<evidence type="ECO:0000313" key="10">
    <source>
        <dbReference type="EMBL" id="SPU42443.1"/>
    </source>
</evidence>
<evidence type="ECO:0000256" key="4">
    <source>
        <dbReference type="ARBA" id="ARBA00023125"/>
    </source>
</evidence>
<accession>A0A2X1ABZ1</accession>
<dbReference type="CDD" id="cd00383">
    <property type="entry name" value="trans_reg_C"/>
    <property type="match status" value="1"/>
</dbReference>
<evidence type="ECO:0000256" key="2">
    <source>
        <dbReference type="ARBA" id="ARBA00023012"/>
    </source>
</evidence>
<feature type="DNA-binding region" description="OmpR/PhoB-type" evidence="7">
    <location>
        <begin position="129"/>
        <end position="226"/>
    </location>
</feature>
<evidence type="ECO:0000259" key="9">
    <source>
        <dbReference type="PROSITE" id="PS51755"/>
    </source>
</evidence>
<dbReference type="CDD" id="cd17574">
    <property type="entry name" value="REC_OmpR"/>
    <property type="match status" value="1"/>
</dbReference>
<keyword evidence="1 6" id="KW-0597">Phosphoprotein</keyword>
<dbReference type="AlphaFoldDB" id="A0A2X1ABZ1"/>
<dbReference type="InterPro" id="IPR036388">
    <property type="entry name" value="WH-like_DNA-bd_sf"/>
</dbReference>
<dbReference type="SMART" id="SM00448">
    <property type="entry name" value="REC"/>
    <property type="match status" value="1"/>
</dbReference>
<dbReference type="InterPro" id="IPR039420">
    <property type="entry name" value="WalR-like"/>
</dbReference>
<keyword evidence="5" id="KW-0804">Transcription</keyword>
<dbReference type="GO" id="GO:0006355">
    <property type="term" value="P:regulation of DNA-templated transcription"/>
    <property type="evidence" value="ECO:0007669"/>
    <property type="project" value="InterPro"/>
</dbReference>
<name>A0A2X1ABZ1_BREDI</name>
<evidence type="ECO:0000256" key="3">
    <source>
        <dbReference type="ARBA" id="ARBA00023015"/>
    </source>
</evidence>
<protein>
    <submittedName>
        <fullName evidence="10">Probable transcriptional regulatory protein YedW</fullName>
    </submittedName>
</protein>
<dbReference type="PROSITE" id="PS51755">
    <property type="entry name" value="OMPR_PHOB"/>
    <property type="match status" value="1"/>
</dbReference>
<feature type="domain" description="OmpR/PhoB-type" evidence="9">
    <location>
        <begin position="129"/>
        <end position="226"/>
    </location>
</feature>
<reference evidence="10 11" key="1">
    <citation type="submission" date="2018-06" db="EMBL/GenBank/DDBJ databases">
        <authorList>
            <consortium name="Pathogen Informatics"/>
            <person name="Doyle S."/>
        </authorList>
    </citation>
    <scope>NUCLEOTIDE SEQUENCE [LARGE SCALE GENOMIC DNA]</scope>
    <source>
        <strain evidence="10 11">NCTC11165</strain>
    </source>
</reference>
<feature type="modified residue" description="4-aspartylphosphate" evidence="6">
    <location>
        <position position="55"/>
    </location>
</feature>
<dbReference type="GO" id="GO:0005829">
    <property type="term" value="C:cytosol"/>
    <property type="evidence" value="ECO:0007669"/>
    <property type="project" value="TreeGrafter"/>
</dbReference>
<dbReference type="Pfam" id="PF00486">
    <property type="entry name" value="Trans_reg_C"/>
    <property type="match status" value="1"/>
</dbReference>
<evidence type="ECO:0000313" key="11">
    <source>
        <dbReference type="Proteomes" id="UP000250358"/>
    </source>
</evidence>
<gene>
    <name evidence="10" type="primary">yedW</name>
    <name evidence="10" type="ORF">NCTC11165_00589</name>
</gene>
<dbReference type="InterPro" id="IPR001867">
    <property type="entry name" value="OmpR/PhoB-type_DNA-bd"/>
</dbReference>